<organism evidence="2 3">
    <name type="scientific">Cinchona calisaya</name>
    <dbReference type="NCBI Taxonomy" id="153742"/>
    <lineage>
        <taxon>Eukaryota</taxon>
        <taxon>Viridiplantae</taxon>
        <taxon>Streptophyta</taxon>
        <taxon>Embryophyta</taxon>
        <taxon>Tracheophyta</taxon>
        <taxon>Spermatophyta</taxon>
        <taxon>Magnoliopsida</taxon>
        <taxon>eudicotyledons</taxon>
        <taxon>Gunneridae</taxon>
        <taxon>Pentapetalae</taxon>
        <taxon>asterids</taxon>
        <taxon>lamiids</taxon>
        <taxon>Gentianales</taxon>
        <taxon>Rubiaceae</taxon>
        <taxon>Cinchonoideae</taxon>
        <taxon>Cinchoneae</taxon>
        <taxon>Cinchona</taxon>
    </lineage>
</organism>
<evidence type="ECO:0000313" key="3">
    <source>
        <dbReference type="Proteomes" id="UP001630127"/>
    </source>
</evidence>
<dbReference type="Proteomes" id="UP001630127">
    <property type="component" value="Unassembled WGS sequence"/>
</dbReference>
<feature type="region of interest" description="Disordered" evidence="1">
    <location>
        <begin position="21"/>
        <end position="41"/>
    </location>
</feature>
<gene>
    <name evidence="2" type="ORF">ACH5RR_029934</name>
</gene>
<reference evidence="2 3" key="1">
    <citation type="submission" date="2024-11" db="EMBL/GenBank/DDBJ databases">
        <title>A near-complete genome assembly of Cinchona calisaya.</title>
        <authorList>
            <person name="Lian D.C."/>
            <person name="Zhao X.W."/>
            <person name="Wei L."/>
        </authorList>
    </citation>
    <scope>NUCLEOTIDE SEQUENCE [LARGE SCALE GENOMIC DNA]</scope>
    <source>
        <tissue evidence="2">Nenye</tissue>
    </source>
</reference>
<feature type="region of interest" description="Disordered" evidence="1">
    <location>
        <begin position="76"/>
        <end position="105"/>
    </location>
</feature>
<sequence>MRTSSLSTSYLVKGEGGALQITQSENDVSEQRRAKRHGNPEQRLSDGELNLFFRLSVFIESSLWCSLSLDLYVHGFEPVTGSPRSKSERSETKMKRRKTIPGRRL</sequence>
<proteinExistence type="predicted"/>
<comment type="caution">
    <text evidence="2">The sequence shown here is derived from an EMBL/GenBank/DDBJ whole genome shotgun (WGS) entry which is preliminary data.</text>
</comment>
<evidence type="ECO:0000313" key="2">
    <source>
        <dbReference type="EMBL" id="KAL3510533.1"/>
    </source>
</evidence>
<dbReference type="AlphaFoldDB" id="A0ABD2YUD9"/>
<accession>A0ABD2YUD9</accession>
<dbReference type="EMBL" id="JBJUIK010000012">
    <property type="protein sequence ID" value="KAL3510533.1"/>
    <property type="molecule type" value="Genomic_DNA"/>
</dbReference>
<feature type="compositionally biased region" description="Basic residues" evidence="1">
    <location>
        <begin position="94"/>
        <end position="105"/>
    </location>
</feature>
<evidence type="ECO:0000256" key="1">
    <source>
        <dbReference type="SAM" id="MobiDB-lite"/>
    </source>
</evidence>
<name>A0ABD2YUD9_9GENT</name>
<keyword evidence="3" id="KW-1185">Reference proteome</keyword>
<protein>
    <submittedName>
        <fullName evidence="2">Uncharacterized protein</fullName>
    </submittedName>
</protein>